<feature type="region of interest" description="Disordered" evidence="1">
    <location>
        <begin position="108"/>
        <end position="138"/>
    </location>
</feature>
<accession>A0A5N5I0Y4</accession>
<evidence type="ECO:0000313" key="3">
    <source>
        <dbReference type="Proteomes" id="UP000327157"/>
    </source>
</evidence>
<sequence length="298" mass="34072">MVKENYGLVYVQMPDQLWSLDVCKLLQRPPAPRPKEETPRPRPEFEFLCNYQYHEGHPEGPRGRLPFGMKCMLVDSKLHMVGGYWKNMHVNETAAVWANLDVYACEPIEGDGDGDGTPKAEEEEAKAEAEEEGPSPLPSIRLCKSSTIPSLSGPKIDPIVVTIEDKIYVFSQRHRGDVQKWEYTQYLERDIGNVNGFAQYRDFRIGVLMSASCYKCLQLVAYELDSNGIPNLYRVLTERDDMFYHAYEFEEIFEPIFTINVGGDGLMCFIYYEAAVETYYLNHASDGVEDPEIYSVVV</sequence>
<keyword evidence="3" id="KW-1185">Reference proteome</keyword>
<dbReference type="OrthoDB" id="1161747at2759"/>
<proteinExistence type="predicted"/>
<dbReference type="Proteomes" id="UP000327157">
    <property type="component" value="Chromosome 6"/>
</dbReference>
<name>A0A5N5I0Y4_9ROSA</name>
<reference evidence="2 3" key="3">
    <citation type="submission" date="2019-11" db="EMBL/GenBank/DDBJ databases">
        <title>A de novo genome assembly of a pear dwarfing rootstock.</title>
        <authorList>
            <person name="Wang F."/>
            <person name="Wang J."/>
            <person name="Li S."/>
            <person name="Zhang Y."/>
            <person name="Fang M."/>
            <person name="Ma L."/>
            <person name="Zhao Y."/>
            <person name="Jiang S."/>
        </authorList>
    </citation>
    <scope>NUCLEOTIDE SEQUENCE [LARGE SCALE GENOMIC DNA]</scope>
    <source>
        <strain evidence="2">S2</strain>
        <tissue evidence="2">Leaf</tissue>
    </source>
</reference>
<dbReference type="EMBL" id="SMOL01000120">
    <property type="protein sequence ID" value="KAB2633438.1"/>
    <property type="molecule type" value="Genomic_DNA"/>
</dbReference>
<dbReference type="AlphaFoldDB" id="A0A5N5I0Y4"/>
<feature type="compositionally biased region" description="Acidic residues" evidence="1">
    <location>
        <begin position="121"/>
        <end position="133"/>
    </location>
</feature>
<evidence type="ECO:0000313" key="2">
    <source>
        <dbReference type="EMBL" id="KAB2633438.1"/>
    </source>
</evidence>
<evidence type="ECO:0000256" key="1">
    <source>
        <dbReference type="SAM" id="MobiDB-lite"/>
    </source>
</evidence>
<protein>
    <submittedName>
        <fullName evidence="2">Uncharacterized protein</fullName>
    </submittedName>
</protein>
<organism evidence="2 3">
    <name type="scientific">Pyrus ussuriensis x Pyrus communis</name>
    <dbReference type="NCBI Taxonomy" id="2448454"/>
    <lineage>
        <taxon>Eukaryota</taxon>
        <taxon>Viridiplantae</taxon>
        <taxon>Streptophyta</taxon>
        <taxon>Embryophyta</taxon>
        <taxon>Tracheophyta</taxon>
        <taxon>Spermatophyta</taxon>
        <taxon>Magnoliopsida</taxon>
        <taxon>eudicotyledons</taxon>
        <taxon>Gunneridae</taxon>
        <taxon>Pentapetalae</taxon>
        <taxon>rosids</taxon>
        <taxon>fabids</taxon>
        <taxon>Rosales</taxon>
        <taxon>Rosaceae</taxon>
        <taxon>Amygdaloideae</taxon>
        <taxon>Maleae</taxon>
        <taxon>Pyrus</taxon>
    </lineage>
</organism>
<comment type="caution">
    <text evidence="2">The sequence shown here is derived from an EMBL/GenBank/DDBJ whole genome shotgun (WGS) entry which is preliminary data.</text>
</comment>
<gene>
    <name evidence="2" type="ORF">D8674_029685</name>
</gene>
<reference evidence="3" key="2">
    <citation type="submission" date="2019-10" db="EMBL/GenBank/DDBJ databases">
        <title>A de novo genome assembly of a pear dwarfing rootstock.</title>
        <authorList>
            <person name="Wang F."/>
            <person name="Wang J."/>
            <person name="Li S."/>
            <person name="Zhang Y."/>
            <person name="Fang M."/>
            <person name="Ma L."/>
            <person name="Zhao Y."/>
            <person name="Jiang S."/>
        </authorList>
    </citation>
    <scope>NUCLEOTIDE SEQUENCE [LARGE SCALE GENOMIC DNA]</scope>
</reference>
<reference evidence="2 3" key="1">
    <citation type="submission" date="2019-09" db="EMBL/GenBank/DDBJ databases">
        <authorList>
            <person name="Ou C."/>
        </authorList>
    </citation>
    <scope>NUCLEOTIDE SEQUENCE [LARGE SCALE GENOMIC DNA]</scope>
    <source>
        <strain evidence="2">S2</strain>
        <tissue evidence="2">Leaf</tissue>
    </source>
</reference>